<dbReference type="SUPFAM" id="SSF55729">
    <property type="entry name" value="Acyl-CoA N-acyltransferases (Nat)"/>
    <property type="match status" value="1"/>
</dbReference>
<gene>
    <name evidence="2" type="ORF">HXX08_21440</name>
    <name evidence="3" type="ORF">OZ401_003972</name>
</gene>
<dbReference type="EMBL" id="CP128400">
    <property type="protein sequence ID" value="WJW68362.1"/>
    <property type="molecule type" value="Genomic_DNA"/>
</dbReference>
<evidence type="ECO:0000313" key="2">
    <source>
        <dbReference type="EMBL" id="NWJ48428.1"/>
    </source>
</evidence>
<dbReference type="GO" id="GO:0016747">
    <property type="term" value="F:acyltransferase activity, transferring groups other than amino-acyl groups"/>
    <property type="evidence" value="ECO:0007669"/>
    <property type="project" value="InterPro"/>
</dbReference>
<reference evidence="3" key="2">
    <citation type="journal article" date="2024" name="Nature">
        <title>Anoxygenic phototroph of the Chloroflexota uses a type I reaction centre.</title>
        <authorList>
            <person name="Tsuji J.M."/>
            <person name="Shaw N.A."/>
            <person name="Nagashima S."/>
            <person name="Venkiteswaran J.J."/>
            <person name="Schiff S.L."/>
            <person name="Watanabe T."/>
            <person name="Fukui M."/>
            <person name="Hanada S."/>
            <person name="Tank M."/>
            <person name="Neufeld J.D."/>
        </authorList>
    </citation>
    <scope>NUCLEOTIDE SEQUENCE</scope>
    <source>
        <strain evidence="3">L227-S17</strain>
    </source>
</reference>
<accession>A0A8T7M8E2</accession>
<name>A0A8T7M8E2_9CHLR</name>
<evidence type="ECO:0000313" key="4">
    <source>
        <dbReference type="Proteomes" id="UP000521676"/>
    </source>
</evidence>
<evidence type="ECO:0000259" key="1">
    <source>
        <dbReference type="PROSITE" id="PS51186"/>
    </source>
</evidence>
<organism evidence="2 4">
    <name type="scientific">Candidatus Chlorohelix allophototropha</name>
    <dbReference type="NCBI Taxonomy" id="3003348"/>
    <lineage>
        <taxon>Bacteria</taxon>
        <taxon>Bacillati</taxon>
        <taxon>Chloroflexota</taxon>
        <taxon>Chloroflexia</taxon>
        <taxon>Candidatus Chloroheliales</taxon>
        <taxon>Candidatus Chloroheliaceae</taxon>
        <taxon>Candidatus Chlorohelix</taxon>
    </lineage>
</organism>
<evidence type="ECO:0000313" key="5">
    <source>
        <dbReference type="Proteomes" id="UP001431572"/>
    </source>
</evidence>
<dbReference type="AlphaFoldDB" id="A0A8T7M8E2"/>
<dbReference type="RefSeq" id="WP_341470267.1">
    <property type="nucleotide sequence ID" value="NZ_CP128400.1"/>
</dbReference>
<keyword evidence="5" id="KW-1185">Reference proteome</keyword>
<dbReference type="CDD" id="cd04301">
    <property type="entry name" value="NAT_SF"/>
    <property type="match status" value="1"/>
</dbReference>
<dbReference type="Gene3D" id="3.40.630.30">
    <property type="match status" value="1"/>
</dbReference>
<dbReference type="PANTHER" id="PTHR43792:SF13">
    <property type="entry name" value="ACETYLTRANSFERASE"/>
    <property type="match status" value="1"/>
</dbReference>
<dbReference type="Proteomes" id="UP001431572">
    <property type="component" value="Chromosome 2"/>
</dbReference>
<dbReference type="Proteomes" id="UP000521676">
    <property type="component" value="Unassembled WGS sequence"/>
</dbReference>
<dbReference type="PROSITE" id="PS51186">
    <property type="entry name" value="GNAT"/>
    <property type="match status" value="1"/>
</dbReference>
<reference evidence="2 4" key="1">
    <citation type="submission" date="2020-06" db="EMBL/GenBank/DDBJ databases">
        <title>Anoxygenic phototrophic Chloroflexota member uses a Type I reaction center.</title>
        <authorList>
            <person name="Tsuji J.M."/>
            <person name="Shaw N.A."/>
            <person name="Nagashima S."/>
            <person name="Venkiteswaran J."/>
            <person name="Schiff S.L."/>
            <person name="Hanada S."/>
            <person name="Tank M."/>
            <person name="Neufeld J.D."/>
        </authorList>
    </citation>
    <scope>NUCLEOTIDE SEQUENCE [LARGE SCALE GENOMIC DNA]</scope>
    <source>
        <strain evidence="2">L227-S17</strain>
    </source>
</reference>
<sequence length="168" mass="18902">MLVLETLRLSLIPCSAGMVQALLYKREEFEPLVMARLPLEYPSPEVAEFLPFLQQQIANHPEQAEWGLRFLRHRTESIIIGDAGFKGAPDFSGTVEIGYSILPQYRRQGYALEAVKALLEWATALPKVRQVVAECENDNLASIGVLEKAGLVRTGIIDNLIKWRLKVK</sequence>
<dbReference type="InterPro" id="IPR051531">
    <property type="entry name" value="N-acetyltransferase"/>
</dbReference>
<evidence type="ECO:0000313" key="3">
    <source>
        <dbReference type="EMBL" id="WJW68362.1"/>
    </source>
</evidence>
<dbReference type="InterPro" id="IPR016181">
    <property type="entry name" value="Acyl_CoA_acyltransferase"/>
</dbReference>
<protein>
    <submittedName>
        <fullName evidence="2">GNAT family N-acetyltransferase</fullName>
    </submittedName>
</protein>
<dbReference type="Pfam" id="PF13302">
    <property type="entry name" value="Acetyltransf_3"/>
    <property type="match status" value="1"/>
</dbReference>
<proteinExistence type="predicted"/>
<dbReference type="PANTHER" id="PTHR43792">
    <property type="entry name" value="GNAT FAMILY, PUTATIVE (AFU_ORTHOLOGUE AFUA_3G00765)-RELATED-RELATED"/>
    <property type="match status" value="1"/>
</dbReference>
<dbReference type="InterPro" id="IPR000182">
    <property type="entry name" value="GNAT_dom"/>
</dbReference>
<feature type="domain" description="N-acetyltransferase" evidence="1">
    <location>
        <begin position="27"/>
        <end position="168"/>
    </location>
</feature>
<dbReference type="EMBL" id="JACATZ010000003">
    <property type="protein sequence ID" value="NWJ48428.1"/>
    <property type="molecule type" value="Genomic_DNA"/>
</dbReference>